<dbReference type="Proteomes" id="UP001165270">
    <property type="component" value="Unassembled WGS sequence"/>
</dbReference>
<evidence type="ECO:0000256" key="1">
    <source>
        <dbReference type="ARBA" id="ARBA00008467"/>
    </source>
</evidence>
<dbReference type="PANTHER" id="PTHR11712:SF336">
    <property type="entry name" value="3-OXOACYL-[ACYL-CARRIER-PROTEIN] SYNTHASE, MITOCHONDRIAL"/>
    <property type="match status" value="1"/>
</dbReference>
<gene>
    <name evidence="7" type="ORF">MQN93_10255</name>
</gene>
<dbReference type="InterPro" id="IPR014030">
    <property type="entry name" value="Ketoacyl_synth_N"/>
</dbReference>
<sequence length="385" mass="39288">MTSATAAPAAVATAPRPASTPFAVTPLAVTAVGAVSAAGIGLDALGRAVAEGTAGHTDPSGLGEESLPPRPVRVVPDLPVAELIGRKGTRHLDRTTKLALVACRLTLDAHPGQTGERSGVVLGTSTGSIRSSSEFSLETLRQERPYLVNPSLFPNTVMNCAAGQIAIRHKLHGVNATIAGGHLSGVQALRYARNALRQGHADRILVGGVEEFCAQSAWGWHLSGSLAADAPVGEGAAMLMVEQEAEASAAGRPVLARVLACETGYSAPGRLADGLASVVTTALERCDRWPEQVGAVSYGATGLTGLQRIEERGVRTALGGRSPARRLAVKESVGECFSAAGILQIAALIGTWQHTTAPAGELALVTAVARDGNVGCAVVEAGHLG</sequence>
<feature type="region of interest" description="Disordered" evidence="4">
    <location>
        <begin position="51"/>
        <end position="70"/>
    </location>
</feature>
<dbReference type="SUPFAM" id="SSF53901">
    <property type="entry name" value="Thiolase-like"/>
    <property type="match status" value="2"/>
</dbReference>
<dbReference type="EMBL" id="JALDAX010000003">
    <property type="protein sequence ID" value="MCI3240101.1"/>
    <property type="molecule type" value="Genomic_DNA"/>
</dbReference>
<dbReference type="InterPro" id="IPR000794">
    <property type="entry name" value="Beta-ketoacyl_synthase"/>
</dbReference>
<comment type="caution">
    <text evidence="7">The sequence shown here is derived from an EMBL/GenBank/DDBJ whole genome shotgun (WGS) entry which is preliminary data.</text>
</comment>
<evidence type="ECO:0008006" key="9">
    <source>
        <dbReference type="Google" id="ProtNLM"/>
    </source>
</evidence>
<name>A0ABS9XDI0_9ACTN</name>
<dbReference type="Pfam" id="PF02801">
    <property type="entry name" value="Ketoacyl-synt_C"/>
    <property type="match status" value="1"/>
</dbReference>
<proteinExistence type="inferred from homology"/>
<evidence type="ECO:0000256" key="2">
    <source>
        <dbReference type="ARBA" id="ARBA00022679"/>
    </source>
</evidence>
<dbReference type="InterPro" id="IPR014031">
    <property type="entry name" value="Ketoacyl_synth_C"/>
</dbReference>
<keyword evidence="8" id="KW-1185">Reference proteome</keyword>
<dbReference type="Gene3D" id="3.40.47.10">
    <property type="match status" value="2"/>
</dbReference>
<feature type="domain" description="Beta-ketoacyl synthase C-terminal" evidence="6">
    <location>
        <begin position="272"/>
        <end position="358"/>
    </location>
</feature>
<evidence type="ECO:0000256" key="3">
    <source>
        <dbReference type="RuleBase" id="RU003694"/>
    </source>
</evidence>
<dbReference type="PANTHER" id="PTHR11712">
    <property type="entry name" value="POLYKETIDE SYNTHASE-RELATED"/>
    <property type="match status" value="1"/>
</dbReference>
<evidence type="ECO:0000259" key="6">
    <source>
        <dbReference type="Pfam" id="PF02801"/>
    </source>
</evidence>
<evidence type="ECO:0000256" key="4">
    <source>
        <dbReference type="SAM" id="MobiDB-lite"/>
    </source>
</evidence>
<dbReference type="Pfam" id="PF00109">
    <property type="entry name" value="ketoacyl-synt"/>
    <property type="match status" value="1"/>
</dbReference>
<dbReference type="RefSeq" id="WP_242709212.1">
    <property type="nucleotide sequence ID" value="NZ_JALDAX010000003.1"/>
</dbReference>
<organism evidence="7 8">
    <name type="scientific">Streptomyces spinosisporus</name>
    <dbReference type="NCBI Taxonomy" id="2927582"/>
    <lineage>
        <taxon>Bacteria</taxon>
        <taxon>Bacillati</taxon>
        <taxon>Actinomycetota</taxon>
        <taxon>Actinomycetes</taxon>
        <taxon>Kitasatosporales</taxon>
        <taxon>Streptomycetaceae</taxon>
        <taxon>Streptomyces</taxon>
    </lineage>
</organism>
<accession>A0ABS9XDI0</accession>
<reference evidence="7" key="1">
    <citation type="submission" date="2022-03" db="EMBL/GenBank/DDBJ databases">
        <title>Streptomyces 7R015 and 7R016 isolated from Barleria lupulina in Thailand.</title>
        <authorList>
            <person name="Kanchanasin P."/>
            <person name="Phongsopitanun W."/>
            <person name="Tanasupawat S."/>
        </authorList>
    </citation>
    <scope>NUCLEOTIDE SEQUENCE</scope>
    <source>
        <strain evidence="7">7R016</strain>
    </source>
</reference>
<protein>
    <recommendedName>
        <fullName evidence="9">Beta-ketoacyl synthase N-terminal domain-containing protein</fullName>
    </recommendedName>
</protein>
<feature type="domain" description="Beta-ketoacyl synthase-like N-terminal" evidence="5">
    <location>
        <begin position="82"/>
        <end position="224"/>
    </location>
</feature>
<keyword evidence="2 3" id="KW-0808">Transferase</keyword>
<evidence type="ECO:0000313" key="8">
    <source>
        <dbReference type="Proteomes" id="UP001165270"/>
    </source>
</evidence>
<comment type="similarity">
    <text evidence="1 3">Belongs to the thiolase-like superfamily. Beta-ketoacyl-ACP synthases family.</text>
</comment>
<dbReference type="InterPro" id="IPR016039">
    <property type="entry name" value="Thiolase-like"/>
</dbReference>
<evidence type="ECO:0000313" key="7">
    <source>
        <dbReference type="EMBL" id="MCI3240101.1"/>
    </source>
</evidence>
<evidence type="ECO:0000259" key="5">
    <source>
        <dbReference type="Pfam" id="PF00109"/>
    </source>
</evidence>